<organism evidence="8 10">
    <name type="scientific">Staphylococcus nepalensis</name>
    <dbReference type="NCBI Taxonomy" id="214473"/>
    <lineage>
        <taxon>Bacteria</taxon>
        <taxon>Bacillati</taxon>
        <taxon>Bacillota</taxon>
        <taxon>Bacilli</taxon>
        <taxon>Bacillales</taxon>
        <taxon>Staphylococcaceae</taxon>
        <taxon>Staphylococcus</taxon>
    </lineage>
</organism>
<dbReference type="UniPathway" id="UPA00262">
    <property type="reaction ID" value="UER00222"/>
</dbReference>
<keyword evidence="3 8" id="KW-0560">Oxidoreductase</keyword>
<reference evidence="8 10" key="3">
    <citation type="submission" date="2018-06" db="EMBL/GenBank/DDBJ databases">
        <authorList>
            <consortium name="Pathogen Informatics"/>
            <person name="Doyle S."/>
        </authorList>
    </citation>
    <scope>NUCLEOTIDE SEQUENCE [LARGE SCALE GENOMIC DNA]</scope>
    <source>
        <strain evidence="8 10">NCTC13834</strain>
    </source>
</reference>
<evidence type="ECO:0000313" key="8">
    <source>
        <dbReference type="EMBL" id="SUM54314.1"/>
    </source>
</evidence>
<protein>
    <recommendedName>
        <fullName evidence="2">precorrin-2 dehydrogenase</fullName>
        <ecNumber evidence="2">1.3.1.76</ecNumber>
    </recommendedName>
</protein>
<gene>
    <name evidence="8" type="primary">sirA</name>
    <name evidence="7" type="ORF">BUZ61_06180</name>
    <name evidence="6" type="ORF">J3T88_02240</name>
    <name evidence="8" type="ORF">NCTC13834_00599</name>
</gene>
<evidence type="ECO:0000256" key="4">
    <source>
        <dbReference type="ARBA" id="ARBA00023027"/>
    </source>
</evidence>
<sequence>MYPIQLNLADKQVVIIGGGKIAYRKFQQLVNEDIISLTIISKTFLPEFFETEHPNLKLITKTYDSKDIKKADMIIIATNDTSVNNQVKKDALPHQLVNHTGDKTQSDFYNMPEIQYHDLKILFRSNGTDYNKVKKVSHAVQQFLAEVYEEDKHV</sequence>
<evidence type="ECO:0000313" key="11">
    <source>
        <dbReference type="Proteomes" id="UP000664081"/>
    </source>
</evidence>
<proteinExistence type="predicted"/>
<dbReference type="Gene3D" id="3.40.50.720">
    <property type="entry name" value="NAD(P)-binding Rossmann-like Domain"/>
    <property type="match status" value="1"/>
</dbReference>
<evidence type="ECO:0000256" key="1">
    <source>
        <dbReference type="ARBA" id="ARBA00005010"/>
    </source>
</evidence>
<dbReference type="EC" id="1.3.1.76" evidence="2"/>
<reference evidence="7 9" key="1">
    <citation type="journal article" date="2016" name="Front. Microbiol.">
        <title>Comprehensive Phylogenetic Analysis of Bovine Non-aureus Staphylococci Species Based on Whole-Genome Sequencing.</title>
        <authorList>
            <person name="Naushad S."/>
            <person name="Barkema H.W."/>
            <person name="Luby C."/>
            <person name="Condas L.A."/>
            <person name="Nobrega D.B."/>
            <person name="Carson D.A."/>
            <person name="De Buck J."/>
        </authorList>
    </citation>
    <scope>NUCLEOTIDE SEQUENCE [LARGE SCALE GENOMIC DNA]</scope>
    <source>
        <strain evidence="7 9">SNUC 4337</strain>
    </source>
</reference>
<dbReference type="AlphaFoldDB" id="A0A291JIM5"/>
<dbReference type="InterPro" id="IPR028161">
    <property type="entry name" value="Met8-like"/>
</dbReference>
<reference evidence="7" key="2">
    <citation type="submission" date="2018-03" db="EMBL/GenBank/DDBJ databases">
        <authorList>
            <person name="Keele B.F."/>
        </authorList>
    </citation>
    <scope>NUCLEOTIDE SEQUENCE</scope>
    <source>
        <strain evidence="7">SNUC 4337</strain>
    </source>
</reference>
<dbReference type="GO" id="GO:0043115">
    <property type="term" value="F:precorrin-2 dehydrogenase activity"/>
    <property type="evidence" value="ECO:0007669"/>
    <property type="project" value="UniProtKB-EC"/>
</dbReference>
<keyword evidence="5" id="KW-0627">Porphyrin biosynthesis</keyword>
<name>A0A291JIM5_9STAP</name>
<dbReference type="InterPro" id="IPR036291">
    <property type="entry name" value="NAD(P)-bd_dom_sf"/>
</dbReference>
<dbReference type="SUPFAM" id="SSF51735">
    <property type="entry name" value="NAD(P)-binding Rossmann-fold domains"/>
    <property type="match status" value="1"/>
</dbReference>
<evidence type="ECO:0000256" key="5">
    <source>
        <dbReference type="ARBA" id="ARBA00023244"/>
    </source>
</evidence>
<dbReference type="GO" id="GO:0004325">
    <property type="term" value="F:ferrochelatase activity"/>
    <property type="evidence" value="ECO:0007669"/>
    <property type="project" value="InterPro"/>
</dbReference>
<dbReference type="GO" id="GO:0019354">
    <property type="term" value="P:siroheme biosynthetic process"/>
    <property type="evidence" value="ECO:0007669"/>
    <property type="project" value="UniProtKB-UniPathway"/>
</dbReference>
<evidence type="ECO:0000313" key="9">
    <source>
        <dbReference type="Proteomes" id="UP000240400"/>
    </source>
</evidence>
<dbReference type="Proteomes" id="UP000254412">
    <property type="component" value="Unassembled WGS sequence"/>
</dbReference>
<keyword evidence="11" id="KW-1185">Reference proteome</keyword>
<dbReference type="Proteomes" id="UP000664081">
    <property type="component" value="Unassembled WGS sequence"/>
</dbReference>
<reference evidence="6 11" key="4">
    <citation type="submission" date="2021-03" db="EMBL/GenBank/DDBJ databases">
        <title>Staphylococci and Mammaliicocci in bats.</title>
        <authorList>
            <person name="Fountain K."/>
        </authorList>
    </citation>
    <scope>NUCLEOTIDE SEQUENCE [LARGE SCALE GENOMIC DNA]</scope>
    <source>
        <strain evidence="6 11">18_1_E_SW</strain>
    </source>
</reference>
<dbReference type="RefSeq" id="WP_096808519.1">
    <property type="nucleotide sequence ID" value="NZ_BMCF01000001.1"/>
</dbReference>
<accession>A0A291JIM5</accession>
<dbReference type="Proteomes" id="UP000240400">
    <property type="component" value="Unassembled WGS sequence"/>
</dbReference>
<evidence type="ECO:0000256" key="2">
    <source>
        <dbReference type="ARBA" id="ARBA00012400"/>
    </source>
</evidence>
<dbReference type="KEGG" id="snl:BJD96_02790"/>
<dbReference type="GeneID" id="66776005"/>
<dbReference type="Pfam" id="PF13241">
    <property type="entry name" value="NAD_binding_7"/>
    <property type="match status" value="1"/>
</dbReference>
<evidence type="ECO:0000313" key="6">
    <source>
        <dbReference type="EMBL" id="MBO1226142.1"/>
    </source>
</evidence>
<dbReference type="EMBL" id="JAFNLT010000002">
    <property type="protein sequence ID" value="MBO1226142.1"/>
    <property type="molecule type" value="Genomic_DNA"/>
</dbReference>
<dbReference type="EMBL" id="UHDS01000001">
    <property type="protein sequence ID" value="SUM54314.1"/>
    <property type="molecule type" value="Genomic_DNA"/>
</dbReference>
<dbReference type="PANTHER" id="PTHR35330:SF1">
    <property type="entry name" value="SIROHEME BIOSYNTHESIS PROTEIN MET8"/>
    <property type="match status" value="1"/>
</dbReference>
<dbReference type="PANTHER" id="PTHR35330">
    <property type="entry name" value="SIROHEME BIOSYNTHESIS PROTEIN MET8"/>
    <property type="match status" value="1"/>
</dbReference>
<dbReference type="OrthoDB" id="9773765at2"/>
<dbReference type="EMBL" id="PZHR01000024">
    <property type="protein sequence ID" value="PTK59325.1"/>
    <property type="molecule type" value="Genomic_DNA"/>
</dbReference>
<evidence type="ECO:0000313" key="7">
    <source>
        <dbReference type="EMBL" id="PTK59325.1"/>
    </source>
</evidence>
<comment type="pathway">
    <text evidence="1">Porphyrin-containing compound metabolism; siroheme biosynthesis; sirohydrochlorin from precorrin-2: step 1/1.</text>
</comment>
<evidence type="ECO:0000256" key="3">
    <source>
        <dbReference type="ARBA" id="ARBA00023002"/>
    </source>
</evidence>
<evidence type="ECO:0000313" key="10">
    <source>
        <dbReference type="Proteomes" id="UP000254412"/>
    </source>
</evidence>
<keyword evidence="4" id="KW-0520">NAD</keyword>